<evidence type="ECO:0000256" key="2">
    <source>
        <dbReference type="SAM" id="Phobius"/>
    </source>
</evidence>
<dbReference type="InterPro" id="IPR045584">
    <property type="entry name" value="Pilin-like"/>
</dbReference>
<dbReference type="PANTHER" id="PTHR30093:SF2">
    <property type="entry name" value="TYPE II SECRETION SYSTEM PROTEIN H"/>
    <property type="match status" value="1"/>
</dbReference>
<sequence length="292" mass="31512">MHTHTPSSTHSRHHQGFTLIELLVVISIIALLIGILLPALGAARRQARIVACATQQQQIGRALAAYQADSDDFFPYMSISTDGTGRVSAGFADEMSWDGSLGRGGYDGRALTDILQYRRNPDAEFGLYTCPFDEASRPGIEKVRSYALNAGGVNNYAPGLTMSEDRATWPWQKGASIAATQRVIEITKPSNTIILSDARVLSPPATDTSQASNWLGRHNGGFIIPNAHNPTGAAATTIDHHRIDDGTGASAKYRPNYLFGDGHVENLDVNVTFENALAFPGNLDGSMWDVTQ</sequence>
<name>A0A7X0H641_9BACT</name>
<keyword evidence="2" id="KW-0472">Membrane</keyword>
<evidence type="ECO:0000313" key="3">
    <source>
        <dbReference type="EMBL" id="MBB6428485.1"/>
    </source>
</evidence>
<gene>
    <name evidence="3" type="ORF">HNQ40_000291</name>
</gene>
<evidence type="ECO:0000313" key="4">
    <source>
        <dbReference type="Proteomes" id="UP000541810"/>
    </source>
</evidence>
<dbReference type="PROSITE" id="PS00409">
    <property type="entry name" value="PROKAR_NTER_METHYL"/>
    <property type="match status" value="1"/>
</dbReference>
<comment type="caution">
    <text evidence="3">The sequence shown here is derived from an EMBL/GenBank/DDBJ whole genome shotgun (WGS) entry which is preliminary data.</text>
</comment>
<keyword evidence="4" id="KW-1185">Reference proteome</keyword>
<reference evidence="3 4" key="1">
    <citation type="submission" date="2020-08" db="EMBL/GenBank/DDBJ databases">
        <title>Genomic Encyclopedia of Type Strains, Phase IV (KMG-IV): sequencing the most valuable type-strain genomes for metagenomic binning, comparative biology and taxonomic classification.</title>
        <authorList>
            <person name="Goeker M."/>
        </authorList>
    </citation>
    <scope>NUCLEOTIDE SEQUENCE [LARGE SCALE GENOMIC DNA]</scope>
    <source>
        <strain evidence="3 4">DSM 103725</strain>
    </source>
</reference>
<dbReference type="Gene3D" id="3.30.700.10">
    <property type="entry name" value="Glycoprotein, Type 4 Pilin"/>
    <property type="match status" value="1"/>
</dbReference>
<dbReference type="InterPro" id="IPR000983">
    <property type="entry name" value="Bac_GSPG_pilin"/>
</dbReference>
<dbReference type="EMBL" id="JACHGY010000001">
    <property type="protein sequence ID" value="MBB6428485.1"/>
    <property type="molecule type" value="Genomic_DNA"/>
</dbReference>
<keyword evidence="2" id="KW-0812">Transmembrane</keyword>
<accession>A0A7X0H641</accession>
<dbReference type="AlphaFoldDB" id="A0A7X0H641"/>
<evidence type="ECO:0000256" key="1">
    <source>
        <dbReference type="ARBA" id="ARBA00022481"/>
    </source>
</evidence>
<proteinExistence type="predicted"/>
<dbReference type="Proteomes" id="UP000541810">
    <property type="component" value="Unassembled WGS sequence"/>
</dbReference>
<dbReference type="PRINTS" id="PR00813">
    <property type="entry name" value="BCTERIALGSPG"/>
</dbReference>
<dbReference type="GO" id="GO:0015627">
    <property type="term" value="C:type II protein secretion system complex"/>
    <property type="evidence" value="ECO:0007669"/>
    <property type="project" value="InterPro"/>
</dbReference>
<keyword evidence="2" id="KW-1133">Transmembrane helix</keyword>
<keyword evidence="1" id="KW-0488">Methylation</keyword>
<dbReference type="Pfam" id="PF07963">
    <property type="entry name" value="N_methyl"/>
    <property type="match status" value="1"/>
</dbReference>
<dbReference type="PANTHER" id="PTHR30093">
    <property type="entry name" value="GENERAL SECRETION PATHWAY PROTEIN G"/>
    <property type="match status" value="1"/>
</dbReference>
<organism evidence="3 4">
    <name type="scientific">Algisphaera agarilytica</name>
    <dbReference type="NCBI Taxonomy" id="1385975"/>
    <lineage>
        <taxon>Bacteria</taxon>
        <taxon>Pseudomonadati</taxon>
        <taxon>Planctomycetota</taxon>
        <taxon>Phycisphaerae</taxon>
        <taxon>Phycisphaerales</taxon>
        <taxon>Phycisphaeraceae</taxon>
        <taxon>Algisphaera</taxon>
    </lineage>
</organism>
<dbReference type="GO" id="GO:0015628">
    <property type="term" value="P:protein secretion by the type II secretion system"/>
    <property type="evidence" value="ECO:0007669"/>
    <property type="project" value="InterPro"/>
</dbReference>
<dbReference type="NCBIfam" id="TIGR02532">
    <property type="entry name" value="IV_pilin_GFxxxE"/>
    <property type="match status" value="1"/>
</dbReference>
<dbReference type="SUPFAM" id="SSF54523">
    <property type="entry name" value="Pili subunits"/>
    <property type="match status" value="1"/>
</dbReference>
<dbReference type="InterPro" id="IPR012902">
    <property type="entry name" value="N_methyl_site"/>
</dbReference>
<feature type="transmembrane region" description="Helical" evidence="2">
    <location>
        <begin position="20"/>
        <end position="40"/>
    </location>
</feature>
<dbReference type="RefSeq" id="WP_184675670.1">
    <property type="nucleotide sequence ID" value="NZ_JACHGY010000001.1"/>
</dbReference>
<protein>
    <submittedName>
        <fullName evidence="3">Prepilin-type N-terminal cleavage/methylation domain-containing protein/prepilin-type processing-associated H-X9-DG protein</fullName>
    </submittedName>
</protein>